<evidence type="ECO:0000256" key="2">
    <source>
        <dbReference type="ARBA" id="ARBA00022649"/>
    </source>
</evidence>
<dbReference type="GO" id="GO:0003729">
    <property type="term" value="F:mRNA binding"/>
    <property type="evidence" value="ECO:0007669"/>
    <property type="project" value="InterPro"/>
</dbReference>
<dbReference type="InterPro" id="IPR038570">
    <property type="entry name" value="HicA_sf"/>
</dbReference>
<dbReference type="InterPro" id="IPR012933">
    <property type="entry name" value="HicA_mRNA_interferase"/>
</dbReference>
<dbReference type="GO" id="GO:0016787">
    <property type="term" value="F:hydrolase activity"/>
    <property type="evidence" value="ECO:0007669"/>
    <property type="project" value="UniProtKB-KW"/>
</dbReference>
<proteinExistence type="inferred from homology"/>
<evidence type="ECO:0000313" key="8">
    <source>
        <dbReference type="EMBL" id="GCD98610.1"/>
    </source>
</evidence>
<dbReference type="GO" id="GO:0004519">
    <property type="term" value="F:endonuclease activity"/>
    <property type="evidence" value="ECO:0007669"/>
    <property type="project" value="UniProtKB-KW"/>
</dbReference>
<evidence type="ECO:0000256" key="1">
    <source>
        <dbReference type="ARBA" id="ARBA00006620"/>
    </source>
</evidence>
<evidence type="ECO:0000256" key="7">
    <source>
        <dbReference type="ARBA" id="ARBA00023016"/>
    </source>
</evidence>
<dbReference type="EMBL" id="BIFH01000028">
    <property type="protein sequence ID" value="GCD98610.1"/>
    <property type="molecule type" value="Genomic_DNA"/>
</dbReference>
<dbReference type="Pfam" id="PF07927">
    <property type="entry name" value="HicA_toxin"/>
    <property type="match status" value="1"/>
</dbReference>
<evidence type="ECO:0000256" key="4">
    <source>
        <dbReference type="ARBA" id="ARBA00022759"/>
    </source>
</evidence>
<dbReference type="SUPFAM" id="SSF54786">
    <property type="entry name" value="YcfA/nrd intein domain"/>
    <property type="match status" value="1"/>
</dbReference>
<evidence type="ECO:0000256" key="6">
    <source>
        <dbReference type="ARBA" id="ARBA00022884"/>
    </source>
</evidence>
<keyword evidence="7" id="KW-0346">Stress response</keyword>
<dbReference type="Proteomes" id="UP000286931">
    <property type="component" value="Unassembled WGS sequence"/>
</dbReference>
<protein>
    <recommendedName>
        <fullName evidence="10">Type II toxin-antitoxin system HicA family toxin</fullName>
    </recommendedName>
</protein>
<evidence type="ECO:0000256" key="3">
    <source>
        <dbReference type="ARBA" id="ARBA00022722"/>
    </source>
</evidence>
<name>A0A401YVJ3_9ACTN</name>
<evidence type="ECO:0000256" key="5">
    <source>
        <dbReference type="ARBA" id="ARBA00022801"/>
    </source>
</evidence>
<gene>
    <name evidence="8" type="ORF">EHYA_06321</name>
</gene>
<dbReference type="OrthoDB" id="121656at2"/>
<reference evidence="8 9" key="1">
    <citation type="submission" date="2018-12" db="EMBL/GenBank/DDBJ databases">
        <title>Draft genome sequence of Embleya hyalina NBRC 13850T.</title>
        <authorList>
            <person name="Komaki H."/>
            <person name="Hosoyama A."/>
            <person name="Kimura A."/>
            <person name="Ichikawa N."/>
            <person name="Tamura T."/>
        </authorList>
    </citation>
    <scope>NUCLEOTIDE SEQUENCE [LARGE SCALE GENOMIC DNA]</scope>
    <source>
        <strain evidence="8 9">NBRC 13850</strain>
    </source>
</reference>
<dbReference type="AlphaFoldDB" id="A0A401YVJ3"/>
<evidence type="ECO:0000313" key="9">
    <source>
        <dbReference type="Proteomes" id="UP000286931"/>
    </source>
</evidence>
<sequence length="73" mass="8070">MTRRVRTAPPPPGYPCSAADLIRFLEGRGFRLVHVATHCKLRDGIGRTVVVPNHAHLAKGTYYRIVSQVSQSS</sequence>
<dbReference type="RefSeq" id="WP_126640490.1">
    <property type="nucleotide sequence ID" value="NZ_BIFH01000028.1"/>
</dbReference>
<dbReference type="Gene3D" id="3.30.920.30">
    <property type="entry name" value="Hypothetical protein"/>
    <property type="match status" value="1"/>
</dbReference>
<keyword evidence="2" id="KW-1277">Toxin-antitoxin system</keyword>
<keyword evidence="4" id="KW-0255">Endonuclease</keyword>
<comment type="caution">
    <text evidence="8">The sequence shown here is derived from an EMBL/GenBank/DDBJ whole genome shotgun (WGS) entry which is preliminary data.</text>
</comment>
<organism evidence="8 9">
    <name type="scientific">Embleya hyalina</name>
    <dbReference type="NCBI Taxonomy" id="516124"/>
    <lineage>
        <taxon>Bacteria</taxon>
        <taxon>Bacillati</taxon>
        <taxon>Actinomycetota</taxon>
        <taxon>Actinomycetes</taxon>
        <taxon>Kitasatosporales</taxon>
        <taxon>Streptomycetaceae</taxon>
        <taxon>Embleya</taxon>
    </lineage>
</organism>
<keyword evidence="9" id="KW-1185">Reference proteome</keyword>
<comment type="similarity">
    <text evidence="1">Belongs to the HicA mRNA interferase family.</text>
</comment>
<keyword evidence="6" id="KW-0694">RNA-binding</keyword>
<keyword evidence="5" id="KW-0378">Hydrolase</keyword>
<evidence type="ECO:0008006" key="10">
    <source>
        <dbReference type="Google" id="ProtNLM"/>
    </source>
</evidence>
<keyword evidence="3" id="KW-0540">Nuclease</keyword>
<accession>A0A401YVJ3</accession>